<sequence length="149" mass="17031">MTSLYPYLSFENTKEALQYYEEVFGATDVLRLPLGEEQASQFGIDPEKASEATMHSEFSVANVQLFASDSFSGNDKINSAISLMLNYDINNKTDEKEIQDLYDRVKDHPSITVEMPFEAQLWGGKMGVLKDQYGVRWMLHGEDMTQRQQ</sequence>
<evidence type="ECO:0000259" key="1">
    <source>
        <dbReference type="Pfam" id="PF06983"/>
    </source>
</evidence>
<dbReference type="Gene3D" id="3.10.180.10">
    <property type="entry name" value="2,3-Dihydroxybiphenyl 1,2-Dioxygenase, domain 1"/>
    <property type="match status" value="1"/>
</dbReference>
<protein>
    <submittedName>
        <fullName evidence="2">VOC family protein</fullName>
    </submittedName>
</protein>
<dbReference type="SUPFAM" id="SSF54593">
    <property type="entry name" value="Glyoxalase/Bleomycin resistance protein/Dihydroxybiphenyl dioxygenase"/>
    <property type="match status" value="1"/>
</dbReference>
<dbReference type="InterPro" id="IPR028973">
    <property type="entry name" value="PhnB-like"/>
</dbReference>
<proteinExistence type="predicted"/>
<dbReference type="RefSeq" id="WP_229291913.1">
    <property type="nucleotide sequence ID" value="NZ_CP086654.1"/>
</dbReference>
<dbReference type="Proteomes" id="UP001197626">
    <property type="component" value="Chromosome"/>
</dbReference>
<name>A0ABY3PAT1_9STAP</name>
<gene>
    <name evidence="2" type="ORF">LN051_07440</name>
</gene>
<dbReference type="PANTHER" id="PTHR33990:SF5">
    <property type="entry name" value="PHNB-LIKE DOMAIN-CONTAINING PROTEIN"/>
    <property type="match status" value="1"/>
</dbReference>
<dbReference type="CDD" id="cd06588">
    <property type="entry name" value="PhnB_like"/>
    <property type="match status" value="1"/>
</dbReference>
<dbReference type="PANTHER" id="PTHR33990">
    <property type="entry name" value="PROTEIN YJDN-RELATED"/>
    <property type="match status" value="1"/>
</dbReference>
<evidence type="ECO:0000313" key="3">
    <source>
        <dbReference type="Proteomes" id="UP001197626"/>
    </source>
</evidence>
<organism evidence="2 3">
    <name type="scientific">Staphylococcus ratti</name>
    <dbReference type="NCBI Taxonomy" id="2892440"/>
    <lineage>
        <taxon>Bacteria</taxon>
        <taxon>Bacillati</taxon>
        <taxon>Bacillota</taxon>
        <taxon>Bacilli</taxon>
        <taxon>Bacillales</taxon>
        <taxon>Staphylococcaceae</taxon>
        <taxon>Staphylococcus</taxon>
    </lineage>
</organism>
<dbReference type="EMBL" id="CP086654">
    <property type="protein sequence ID" value="UEX89413.1"/>
    <property type="molecule type" value="Genomic_DNA"/>
</dbReference>
<evidence type="ECO:0000313" key="2">
    <source>
        <dbReference type="EMBL" id="UEX89413.1"/>
    </source>
</evidence>
<dbReference type="InterPro" id="IPR029068">
    <property type="entry name" value="Glyas_Bleomycin-R_OHBP_Dase"/>
</dbReference>
<feature type="domain" description="PhnB-like" evidence="1">
    <location>
        <begin position="6"/>
        <end position="138"/>
    </location>
</feature>
<keyword evidence="3" id="KW-1185">Reference proteome</keyword>
<accession>A0ABY3PAT1</accession>
<dbReference type="Pfam" id="PF06983">
    <property type="entry name" value="3-dmu-9_3-mt"/>
    <property type="match status" value="1"/>
</dbReference>
<reference evidence="2 3" key="1">
    <citation type="journal article" date="2022" name="Pathogens">
        <title>Staphylococcus ratti sp. nov. Isolated from a Lab Rat.</title>
        <authorList>
            <person name="Kovarovic V."/>
            <person name="Sedlacek I."/>
            <person name="Petras P."/>
            <person name="Kralova S."/>
            <person name="Maslanova I."/>
            <person name="Svec P."/>
            <person name="Neumann-Schaal M."/>
            <person name="Botka T."/>
            <person name="Gelbicova T."/>
            <person name="Stankova E."/>
            <person name="Doskar J."/>
            <person name="Pantucek R."/>
        </authorList>
    </citation>
    <scope>NUCLEOTIDE SEQUENCE [LARGE SCALE GENOMIC DNA]</scope>
    <source>
        <strain evidence="2 3">CCM 9025</strain>
    </source>
</reference>